<dbReference type="InterPro" id="IPR019127">
    <property type="entry name" value="Exosortase"/>
</dbReference>
<evidence type="ECO:0000256" key="5">
    <source>
        <dbReference type="ARBA" id="ARBA00022801"/>
    </source>
</evidence>
<dbReference type="GO" id="GO:0006508">
    <property type="term" value="P:proteolysis"/>
    <property type="evidence" value="ECO:0007669"/>
    <property type="project" value="UniProtKB-KW"/>
</dbReference>
<evidence type="ECO:0000256" key="6">
    <source>
        <dbReference type="ARBA" id="ARBA00022989"/>
    </source>
</evidence>
<sequence length="348" mass="38091">MRRLIIMHTGAITSGKMKQPLLKVCPPLPNPARYAAVDVSMLNAPSTVSQSPSGSMKLAFPGGESADSPNLGRQPLLPILVLAAPILFLYWRISFKLVSDWYNFGDDSHGFLIPFFVLFLLATERQRYLRVPTSSDWSGIPLVVLALLTLMVGVFGADLFLQRLSFVLLVAGLVWSLLGRRMLVALRFPIGVMLLGIPLPTLVLNHITFPLQLLASRVASGMLPLAGVPVLREGNVINLPAMQLEVAEACSGIRSLMSLLTVAIIFGYFVERTNMRRVLLALASIPIAVAANSIRIFGTGLCVQYWDPDKAMGFFHEFSGWLIFLVSLSLLYAVHLVMGRFDRAGKAA</sequence>
<dbReference type="Pfam" id="PF09721">
    <property type="entry name" value="Exosortase_EpsH"/>
    <property type="match status" value="1"/>
</dbReference>
<dbReference type="AlphaFoldDB" id="A0A1H5XQB3"/>
<feature type="transmembrane region" description="Helical" evidence="8">
    <location>
        <begin position="76"/>
        <end position="93"/>
    </location>
</feature>
<evidence type="ECO:0000256" key="3">
    <source>
        <dbReference type="ARBA" id="ARBA00022670"/>
    </source>
</evidence>
<organism evidence="9 10">
    <name type="scientific">Bryocella elongata</name>
    <dbReference type="NCBI Taxonomy" id="863522"/>
    <lineage>
        <taxon>Bacteria</taxon>
        <taxon>Pseudomonadati</taxon>
        <taxon>Acidobacteriota</taxon>
        <taxon>Terriglobia</taxon>
        <taxon>Terriglobales</taxon>
        <taxon>Acidobacteriaceae</taxon>
        <taxon>Bryocella</taxon>
    </lineage>
</organism>
<evidence type="ECO:0000313" key="9">
    <source>
        <dbReference type="EMBL" id="SEG13908.1"/>
    </source>
</evidence>
<feature type="transmembrane region" description="Helical" evidence="8">
    <location>
        <begin position="318"/>
        <end position="338"/>
    </location>
</feature>
<keyword evidence="7 8" id="KW-0472">Membrane</keyword>
<evidence type="ECO:0000256" key="4">
    <source>
        <dbReference type="ARBA" id="ARBA00022692"/>
    </source>
</evidence>
<evidence type="ECO:0000256" key="7">
    <source>
        <dbReference type="ARBA" id="ARBA00023136"/>
    </source>
</evidence>
<dbReference type="EMBL" id="FNVA01000003">
    <property type="protein sequence ID" value="SEG13908.1"/>
    <property type="molecule type" value="Genomic_DNA"/>
</dbReference>
<evidence type="ECO:0000256" key="8">
    <source>
        <dbReference type="SAM" id="Phobius"/>
    </source>
</evidence>
<keyword evidence="2" id="KW-1003">Cell membrane</keyword>
<feature type="transmembrane region" description="Helical" evidence="8">
    <location>
        <begin position="252"/>
        <end position="271"/>
    </location>
</feature>
<dbReference type="Proteomes" id="UP000236728">
    <property type="component" value="Unassembled WGS sequence"/>
</dbReference>
<dbReference type="GO" id="GO:0005886">
    <property type="term" value="C:plasma membrane"/>
    <property type="evidence" value="ECO:0007669"/>
    <property type="project" value="UniProtKB-SubCell"/>
</dbReference>
<feature type="transmembrane region" description="Helical" evidence="8">
    <location>
        <begin position="278"/>
        <end position="298"/>
    </location>
</feature>
<evidence type="ECO:0000256" key="1">
    <source>
        <dbReference type="ARBA" id="ARBA00004651"/>
    </source>
</evidence>
<proteinExistence type="predicted"/>
<dbReference type="InterPro" id="IPR013426">
    <property type="entry name" value="EpsH-like"/>
</dbReference>
<dbReference type="GO" id="GO:0008233">
    <property type="term" value="F:peptidase activity"/>
    <property type="evidence" value="ECO:0007669"/>
    <property type="project" value="UniProtKB-KW"/>
</dbReference>
<evidence type="ECO:0000256" key="2">
    <source>
        <dbReference type="ARBA" id="ARBA00022475"/>
    </source>
</evidence>
<keyword evidence="5" id="KW-0378">Hydrolase</keyword>
<reference evidence="9 10" key="1">
    <citation type="submission" date="2016-10" db="EMBL/GenBank/DDBJ databases">
        <authorList>
            <person name="de Groot N.N."/>
        </authorList>
    </citation>
    <scope>NUCLEOTIDE SEQUENCE [LARGE SCALE GENOMIC DNA]</scope>
    <source>
        <strain evidence="9 10">DSM 22489</strain>
    </source>
</reference>
<feature type="transmembrane region" description="Helical" evidence="8">
    <location>
        <begin position="108"/>
        <end position="125"/>
    </location>
</feature>
<protein>
    <submittedName>
        <fullName evidence="9">Exosortase</fullName>
    </submittedName>
</protein>
<accession>A0A1H5XQB3</accession>
<feature type="transmembrane region" description="Helical" evidence="8">
    <location>
        <begin position="190"/>
        <end position="215"/>
    </location>
</feature>
<keyword evidence="4 8" id="KW-0812">Transmembrane</keyword>
<gene>
    <name evidence="9" type="ORF">SAMN05421819_1923</name>
</gene>
<dbReference type="NCBIfam" id="TIGR04178">
    <property type="entry name" value="exo_archaeo"/>
    <property type="match status" value="1"/>
</dbReference>
<name>A0A1H5XQB3_9BACT</name>
<dbReference type="InterPro" id="IPR026392">
    <property type="entry name" value="Exo/Archaeosortase_dom"/>
</dbReference>
<feature type="transmembrane region" description="Helical" evidence="8">
    <location>
        <begin position="137"/>
        <end position="154"/>
    </location>
</feature>
<keyword evidence="10" id="KW-1185">Reference proteome</keyword>
<comment type="subcellular location">
    <subcellularLocation>
        <location evidence="1">Cell membrane</location>
        <topology evidence="1">Multi-pass membrane protein</topology>
    </subcellularLocation>
</comment>
<dbReference type="NCBIfam" id="TIGR02602">
    <property type="entry name" value="8TM_EpsH"/>
    <property type="match status" value="1"/>
</dbReference>
<feature type="transmembrane region" description="Helical" evidence="8">
    <location>
        <begin position="160"/>
        <end position="178"/>
    </location>
</feature>
<keyword evidence="3" id="KW-0645">Protease</keyword>
<keyword evidence="6 8" id="KW-1133">Transmembrane helix</keyword>
<evidence type="ECO:0000313" key="10">
    <source>
        <dbReference type="Proteomes" id="UP000236728"/>
    </source>
</evidence>